<evidence type="ECO:0000313" key="2">
    <source>
        <dbReference type="Proteomes" id="UP000265520"/>
    </source>
</evidence>
<comment type="caution">
    <text evidence="1">The sequence shown here is derived from an EMBL/GenBank/DDBJ whole genome shotgun (WGS) entry which is preliminary data.</text>
</comment>
<dbReference type="AlphaFoldDB" id="A0A392ST88"/>
<evidence type="ECO:0000313" key="1">
    <source>
        <dbReference type="EMBL" id="MCI51086.1"/>
    </source>
</evidence>
<dbReference type="Proteomes" id="UP000265520">
    <property type="component" value="Unassembled WGS sequence"/>
</dbReference>
<name>A0A392ST88_9FABA</name>
<keyword evidence="2" id="KW-1185">Reference proteome</keyword>
<sequence>VALQRKFPLPRMRKTCLLLRVAKPSLLLLLELLRVLYVSEVLNE</sequence>
<organism evidence="1 2">
    <name type="scientific">Trifolium medium</name>
    <dbReference type="NCBI Taxonomy" id="97028"/>
    <lineage>
        <taxon>Eukaryota</taxon>
        <taxon>Viridiplantae</taxon>
        <taxon>Streptophyta</taxon>
        <taxon>Embryophyta</taxon>
        <taxon>Tracheophyta</taxon>
        <taxon>Spermatophyta</taxon>
        <taxon>Magnoliopsida</taxon>
        <taxon>eudicotyledons</taxon>
        <taxon>Gunneridae</taxon>
        <taxon>Pentapetalae</taxon>
        <taxon>rosids</taxon>
        <taxon>fabids</taxon>
        <taxon>Fabales</taxon>
        <taxon>Fabaceae</taxon>
        <taxon>Papilionoideae</taxon>
        <taxon>50 kb inversion clade</taxon>
        <taxon>NPAAA clade</taxon>
        <taxon>Hologalegina</taxon>
        <taxon>IRL clade</taxon>
        <taxon>Trifolieae</taxon>
        <taxon>Trifolium</taxon>
    </lineage>
</organism>
<proteinExistence type="predicted"/>
<protein>
    <submittedName>
        <fullName evidence="1">Uncharacterized protein</fullName>
    </submittedName>
</protein>
<dbReference type="EMBL" id="LXQA010426652">
    <property type="protein sequence ID" value="MCI51086.1"/>
    <property type="molecule type" value="Genomic_DNA"/>
</dbReference>
<feature type="non-terminal residue" evidence="1">
    <location>
        <position position="1"/>
    </location>
</feature>
<reference evidence="1 2" key="1">
    <citation type="journal article" date="2018" name="Front. Plant Sci.">
        <title>Red Clover (Trifolium pratense) and Zigzag Clover (T. medium) - A Picture of Genomic Similarities and Differences.</title>
        <authorList>
            <person name="Dluhosova J."/>
            <person name="Istvanek J."/>
            <person name="Nedelnik J."/>
            <person name="Repkova J."/>
        </authorList>
    </citation>
    <scope>NUCLEOTIDE SEQUENCE [LARGE SCALE GENOMIC DNA]</scope>
    <source>
        <strain evidence="2">cv. 10/8</strain>
        <tissue evidence="1">Leaf</tissue>
    </source>
</reference>
<accession>A0A392ST88</accession>